<comment type="similarity">
    <text evidence="8">Belongs to the TsuA/YedE (TC 9.B.102) family.</text>
</comment>
<dbReference type="PANTHER" id="PTHR30574">
    <property type="entry name" value="INNER MEMBRANE PROTEIN YEDE"/>
    <property type="match status" value="1"/>
</dbReference>
<evidence type="ECO:0000313" key="10">
    <source>
        <dbReference type="EMBL" id="KLC02416.1"/>
    </source>
</evidence>
<feature type="transmembrane region" description="Helical" evidence="9">
    <location>
        <begin position="6"/>
        <end position="29"/>
    </location>
</feature>
<dbReference type="EMBL" id="PUUL01000122">
    <property type="protein sequence ID" value="RXD50512.1"/>
    <property type="molecule type" value="Genomic_DNA"/>
</dbReference>
<dbReference type="PANTHER" id="PTHR30574:SF1">
    <property type="entry name" value="SULPHUR TRANSPORT DOMAIN-CONTAINING PROTEIN"/>
    <property type="match status" value="1"/>
</dbReference>
<evidence type="ECO:0000256" key="8">
    <source>
        <dbReference type="ARBA" id="ARBA00035655"/>
    </source>
</evidence>
<evidence type="ECO:0000256" key="5">
    <source>
        <dbReference type="ARBA" id="ARBA00022692"/>
    </source>
</evidence>
<comment type="subcellular location">
    <subcellularLocation>
        <location evidence="1">Cell inner membrane</location>
        <topology evidence="1">Multi-pass membrane protein</topology>
    </subcellularLocation>
</comment>
<protein>
    <submittedName>
        <fullName evidence="10">Membrane protein</fullName>
    </submittedName>
    <submittedName>
        <fullName evidence="11">YeeE/YedE family protein</fullName>
    </submittedName>
</protein>
<reference evidence="12 14" key="2">
    <citation type="submission" date="2018-02" db="EMBL/GenBank/DDBJ databases">
        <title>Characterization of Xanthomonas diversity in transplant houses and field plants.</title>
        <authorList>
            <person name="Abrahamian P."/>
            <person name="Timilsina S."/>
            <person name="Minsavage G.V."/>
            <person name="Goss E.M."/>
            <person name="Jones J.B."/>
            <person name="Vallad G.E."/>
        </authorList>
    </citation>
    <scope>NUCLEOTIDE SEQUENCE [LARGE SCALE GENOMIC DNA]</scope>
    <source>
        <strain evidence="12 14">GEV2132</strain>
    </source>
</reference>
<keyword evidence="2" id="KW-0813">Transport</keyword>
<proteinExistence type="inferred from homology"/>
<evidence type="ECO:0000313" key="11">
    <source>
        <dbReference type="EMBL" id="NEL77170.1"/>
    </source>
</evidence>
<dbReference type="EMBL" id="JZUY01000049">
    <property type="protein sequence ID" value="KLC02416.1"/>
    <property type="molecule type" value="Genomic_DNA"/>
</dbReference>
<keyword evidence="3" id="KW-1003">Cell membrane</keyword>
<keyword evidence="6 9" id="KW-1133">Transmembrane helix</keyword>
<evidence type="ECO:0000313" key="13">
    <source>
        <dbReference type="Proteomes" id="UP000035369"/>
    </source>
</evidence>
<accession>A0A0G9CGB6</accession>
<keyword evidence="5 9" id="KW-0812">Transmembrane</keyword>
<gene>
    <name evidence="12" type="ORF">DB769_18825</name>
    <name evidence="11" type="ORF">G3W61_13070</name>
    <name evidence="10" type="ORF">XP315_19730</name>
</gene>
<dbReference type="KEGG" id="xpe:BJD13_05650"/>
<dbReference type="Proteomes" id="UP000035369">
    <property type="component" value="Unassembled WGS sequence"/>
</dbReference>
<dbReference type="GO" id="GO:0005886">
    <property type="term" value="C:plasma membrane"/>
    <property type="evidence" value="ECO:0007669"/>
    <property type="project" value="UniProtKB-SubCell"/>
</dbReference>
<evidence type="ECO:0000313" key="14">
    <source>
        <dbReference type="Proteomes" id="UP000289372"/>
    </source>
</evidence>
<evidence type="ECO:0000256" key="1">
    <source>
        <dbReference type="ARBA" id="ARBA00004429"/>
    </source>
</evidence>
<keyword evidence="7 9" id="KW-0472">Membrane</keyword>
<organism evidence="11 15">
    <name type="scientific">Xanthomonas perforans</name>
    <dbReference type="NCBI Taxonomy" id="442694"/>
    <lineage>
        <taxon>Bacteria</taxon>
        <taxon>Pseudomonadati</taxon>
        <taxon>Pseudomonadota</taxon>
        <taxon>Gammaproteobacteria</taxon>
        <taxon>Lysobacterales</taxon>
        <taxon>Lysobacteraceae</taxon>
        <taxon>Xanthomonas</taxon>
    </lineage>
</organism>
<dbReference type="EMBL" id="JAAGYU010000055">
    <property type="protein sequence ID" value="NEL77170.1"/>
    <property type="molecule type" value="Genomic_DNA"/>
</dbReference>
<dbReference type="InterPro" id="IPR007272">
    <property type="entry name" value="Sulf_transp_TsuA/YedE"/>
</dbReference>
<comment type="caution">
    <text evidence="11">The sequence shown here is derived from an EMBL/GenBank/DDBJ whole genome shotgun (WGS) entry which is preliminary data.</text>
</comment>
<dbReference type="AlphaFoldDB" id="A0A0G9CGB6"/>
<dbReference type="Proteomes" id="UP000289372">
    <property type="component" value="Unassembled WGS sequence"/>
</dbReference>
<feature type="transmembrane region" description="Helical" evidence="9">
    <location>
        <begin position="121"/>
        <end position="142"/>
    </location>
</feature>
<keyword evidence="4" id="KW-0997">Cell inner membrane</keyword>
<sequence length="146" mass="14332">MTLPHLAWYWPLIGGLMIGTASGAYLLLVGRIAGISGLLADALGLHAGGARSLSILFLAGLLTSAGVALALKPITLAPLSGTSMPVLIVAGVLVGYGTRLGAGCTSGHGVSGLARLSPRSIVATTVFMLLGMATVTAVRAVAGAGA</sequence>
<dbReference type="Pfam" id="PF04143">
    <property type="entry name" value="Sulf_transp"/>
    <property type="match status" value="1"/>
</dbReference>
<reference evidence="11 15" key="3">
    <citation type="submission" date="2019-11" db="EMBL/GenBank/DDBJ databases">
        <title>Genome-resolved metagenomics to study the prevalence of co-infection and intraspecific heterogeneity among plant pathogen metapopulations.</title>
        <authorList>
            <person name="Newberry E."/>
            <person name="Bhandari R."/>
            <person name="Kemble J."/>
            <person name="Sikora E."/>
            <person name="Potnis N."/>
        </authorList>
    </citation>
    <scope>NUCLEOTIDE SEQUENCE [LARGE SCALE GENOMIC DNA]</scope>
    <source>
        <strain evidence="11">Xp_Tom_Tuscaloosa_18b</strain>
    </source>
</reference>
<evidence type="ECO:0000256" key="6">
    <source>
        <dbReference type="ARBA" id="ARBA00022989"/>
    </source>
</evidence>
<dbReference type="Proteomes" id="UP000471082">
    <property type="component" value="Unassembled WGS sequence"/>
</dbReference>
<evidence type="ECO:0000313" key="12">
    <source>
        <dbReference type="EMBL" id="RXD50512.1"/>
    </source>
</evidence>
<name>A0A0G9CGB6_XANPE</name>
<reference evidence="10 13" key="1">
    <citation type="submission" date="2015-02" db="EMBL/GenBank/DDBJ databases">
        <title>Whole genome sequencing of multiple isolates of three species of pepper and tomato-infecting xanthomonads reveals genetic diversity in field strains and pinpoints effectors responsible for host specificity.</title>
        <authorList>
            <person name="Schwartz A."/>
            <person name="Dahlbeck D."/>
            <person name="Staskawicz B."/>
            <person name="Bart R."/>
            <person name="Potnis N."/>
            <person name="Minsavage G."/>
            <person name="Timilsina S."/>
            <person name="Goss E."/>
            <person name="Jones J."/>
            <person name="Vallad G."/>
            <person name="Barak J."/>
            <person name="Miller S."/>
            <person name="Ritchie D."/>
            <person name="Martins J.Jr."/>
            <person name="Patane J.S."/>
            <person name="Setubal J.C."/>
        </authorList>
    </citation>
    <scope>NUCLEOTIDE SEQUENCE [LARGE SCALE GENOMIC DNA]</scope>
    <source>
        <strain evidence="10 13">Xp3-15</strain>
    </source>
</reference>
<evidence type="ECO:0000256" key="4">
    <source>
        <dbReference type="ARBA" id="ARBA00022519"/>
    </source>
</evidence>
<dbReference type="GeneID" id="97510478"/>
<evidence type="ECO:0000256" key="7">
    <source>
        <dbReference type="ARBA" id="ARBA00023136"/>
    </source>
</evidence>
<feature type="transmembrane region" description="Helical" evidence="9">
    <location>
        <begin position="50"/>
        <end position="71"/>
    </location>
</feature>
<dbReference type="RefSeq" id="WP_008575717.1">
    <property type="nucleotide sequence ID" value="NZ_CP018475.1"/>
</dbReference>
<evidence type="ECO:0000256" key="3">
    <source>
        <dbReference type="ARBA" id="ARBA00022475"/>
    </source>
</evidence>
<evidence type="ECO:0000313" key="15">
    <source>
        <dbReference type="Proteomes" id="UP000471082"/>
    </source>
</evidence>
<evidence type="ECO:0000256" key="2">
    <source>
        <dbReference type="ARBA" id="ARBA00022448"/>
    </source>
</evidence>
<feature type="transmembrane region" description="Helical" evidence="9">
    <location>
        <begin position="83"/>
        <end position="100"/>
    </location>
</feature>
<evidence type="ECO:0000256" key="9">
    <source>
        <dbReference type="SAM" id="Phobius"/>
    </source>
</evidence>
<keyword evidence="13" id="KW-1185">Reference proteome</keyword>